<feature type="compositionally biased region" description="Polar residues" evidence="1">
    <location>
        <begin position="252"/>
        <end position="265"/>
    </location>
</feature>
<evidence type="ECO:0000256" key="1">
    <source>
        <dbReference type="SAM" id="MobiDB-lite"/>
    </source>
</evidence>
<reference evidence="3" key="3">
    <citation type="journal article" date="2010" name="Genome Res.">
        <title>Population genomic sequencing of Coccidioides fungi reveals recent hybridization and transposon control.</title>
        <authorList>
            <person name="Neafsey D.E."/>
            <person name="Barker B.M."/>
            <person name="Sharpton T.J."/>
            <person name="Stajich J.E."/>
            <person name="Park D.J."/>
            <person name="Whiston E."/>
            <person name="Hung C.-Y."/>
            <person name="McMahan C."/>
            <person name="White J."/>
            <person name="Sykes S."/>
            <person name="Heiman D."/>
            <person name="Young S."/>
            <person name="Zeng Q."/>
            <person name="Abouelleil A."/>
            <person name="Aftuck L."/>
            <person name="Bessette D."/>
            <person name="Brown A."/>
            <person name="FitzGerald M."/>
            <person name="Lui A."/>
            <person name="Macdonald J.P."/>
            <person name="Priest M."/>
            <person name="Orbach M.J."/>
            <person name="Galgiani J.N."/>
            <person name="Kirkland T.N."/>
            <person name="Cole G.T."/>
            <person name="Birren B.W."/>
            <person name="Henn M.R."/>
            <person name="Taylor J.W."/>
            <person name="Rounsley S.D."/>
        </authorList>
    </citation>
    <scope>NUCLEOTIDE SEQUENCE [LARGE SCALE GENOMIC DNA]</scope>
    <source>
        <strain evidence="3">RMSCC 3488</strain>
    </source>
</reference>
<dbReference type="VEuPathDB" id="FungiDB:CPAG_04778"/>
<dbReference type="AlphaFoldDB" id="A0A0J6F688"/>
<dbReference type="PANTHER" id="PTHR42354">
    <property type="entry name" value="C2H2-TYPE DOMAIN-CONTAINING PROTEIN"/>
    <property type="match status" value="1"/>
</dbReference>
<sequence length="588" mass="63689">MKTANGTGTDEELLDFENSLLLGPPVIQGQYDQNFRRFGDAYEVGDQTAREGLKDIVINLQLTLLATLRMALLDNTHPDLAAMLAASDNARLDALMCLYRLGERMALGPPQLNPSSSLPTKPSSSTVGSQSMQRIPSPPLNIRRPMVGPGFETTPRDPHRLSTSQSVSSYDTRNHHLPPISPASEMSLVTPISPFSLVAKDHTQFRDARTPSLDSSVGGSFTGTRYQHPTINHPSRLPELDPSIPPIHEAGAQSNSIYSDSVYSEKSSRPLIASRPSNGGDISSVLGPIRHGPYGRGGSSQENVLAEQNAPSPRSGSLLSGLHGRRKRISASSDEKDTPGPGSRSIFSFTRRPHPVQTGPAQTAPVGPPVTAVGTENLLQAGLYLPSEENKFAGFCKGAWRLQNGIKKSFRVDLRPSGMYKQISTWRCTKCHFEGPMGQTPTISRNSPSAPIRGFARTSPLVGNSSQDFDQRVRLHGPSGIRYRWSFLAKSHFPIKSSPKANDGTGGRFGCIYCCVEQQGPAPVFADIDTFMQHLRLHAGSAGLADARATREPPQALLDWTKCIVGRVATEEEGFDINIPKVVVEMGD</sequence>
<accession>A0A0J6F688</accession>
<dbReference type="PANTHER" id="PTHR42354:SF1">
    <property type="entry name" value="C2H2-TYPE DOMAIN-CONTAINING PROTEIN"/>
    <property type="match status" value="1"/>
</dbReference>
<dbReference type="OrthoDB" id="25896at2759"/>
<dbReference type="EMBL" id="DS268111">
    <property type="protein sequence ID" value="KMM68451.1"/>
    <property type="molecule type" value="Genomic_DNA"/>
</dbReference>
<reference evidence="2 3" key="1">
    <citation type="submission" date="2007-06" db="EMBL/GenBank/DDBJ databases">
        <title>The Genome Sequence of Coccidioides posadasii RMSCC_3488.</title>
        <authorList>
            <consortium name="Coccidioides Genome Resources Consortium"/>
            <consortium name="The Broad Institute Genome Sequencing Platform"/>
            <person name="Henn M.R."/>
            <person name="Sykes S."/>
            <person name="Young S."/>
            <person name="Jaffe D."/>
            <person name="Berlin A."/>
            <person name="Alvarez P."/>
            <person name="Butler J."/>
            <person name="Gnerre S."/>
            <person name="Grabherr M."/>
            <person name="Mauceli E."/>
            <person name="Brockman W."/>
            <person name="Kodira C."/>
            <person name="Alvarado L."/>
            <person name="Zeng Q."/>
            <person name="Crawford M."/>
            <person name="Antoine C."/>
            <person name="Devon K."/>
            <person name="Galgiani J."/>
            <person name="Orsborn K."/>
            <person name="Lewis M.L."/>
            <person name="Nusbaum C."/>
            <person name="Galagan J."/>
            <person name="Birren B."/>
        </authorList>
    </citation>
    <scope>NUCLEOTIDE SEQUENCE [LARGE SCALE GENOMIC DNA]</scope>
    <source>
        <strain evidence="2 3">RMSCC 3488</strain>
    </source>
</reference>
<name>A0A0J6F688_COCPO</name>
<organism evidence="2 3">
    <name type="scientific">Coccidioides posadasii RMSCC 3488</name>
    <dbReference type="NCBI Taxonomy" id="454284"/>
    <lineage>
        <taxon>Eukaryota</taxon>
        <taxon>Fungi</taxon>
        <taxon>Dikarya</taxon>
        <taxon>Ascomycota</taxon>
        <taxon>Pezizomycotina</taxon>
        <taxon>Eurotiomycetes</taxon>
        <taxon>Eurotiomycetidae</taxon>
        <taxon>Onygenales</taxon>
        <taxon>Onygenaceae</taxon>
        <taxon>Coccidioides</taxon>
    </lineage>
</organism>
<feature type="region of interest" description="Disordered" evidence="1">
    <location>
        <begin position="208"/>
        <end position="368"/>
    </location>
</feature>
<protein>
    <submittedName>
        <fullName evidence="2">Uncharacterized protein</fullName>
    </submittedName>
</protein>
<evidence type="ECO:0000313" key="2">
    <source>
        <dbReference type="EMBL" id="KMM68451.1"/>
    </source>
</evidence>
<gene>
    <name evidence="2" type="ORF">CPAG_04778</name>
</gene>
<dbReference type="Proteomes" id="UP000054567">
    <property type="component" value="Unassembled WGS sequence"/>
</dbReference>
<evidence type="ECO:0000313" key="3">
    <source>
        <dbReference type="Proteomes" id="UP000054567"/>
    </source>
</evidence>
<feature type="region of interest" description="Disordered" evidence="1">
    <location>
        <begin position="110"/>
        <end position="172"/>
    </location>
</feature>
<proteinExistence type="predicted"/>
<feature type="compositionally biased region" description="Polar residues" evidence="1">
    <location>
        <begin position="161"/>
        <end position="171"/>
    </location>
</feature>
<reference evidence="3" key="2">
    <citation type="journal article" date="2009" name="Genome Res.">
        <title>Comparative genomic analyses of the human fungal pathogens Coccidioides and their relatives.</title>
        <authorList>
            <person name="Sharpton T.J."/>
            <person name="Stajich J.E."/>
            <person name="Rounsley S.D."/>
            <person name="Gardner M.J."/>
            <person name="Wortman J.R."/>
            <person name="Jordar V.S."/>
            <person name="Maiti R."/>
            <person name="Kodira C.D."/>
            <person name="Neafsey D.E."/>
            <person name="Zeng Q."/>
            <person name="Hung C.-Y."/>
            <person name="McMahan C."/>
            <person name="Muszewska A."/>
            <person name="Grynberg M."/>
            <person name="Mandel M.A."/>
            <person name="Kellner E.M."/>
            <person name="Barker B.M."/>
            <person name="Galgiani J.N."/>
            <person name="Orbach M.J."/>
            <person name="Kirkland T.N."/>
            <person name="Cole G.T."/>
            <person name="Henn M.R."/>
            <person name="Birren B.W."/>
            <person name="Taylor J.W."/>
        </authorList>
    </citation>
    <scope>NUCLEOTIDE SEQUENCE [LARGE SCALE GENOMIC DNA]</scope>
    <source>
        <strain evidence="3">RMSCC 3488</strain>
    </source>
</reference>
<feature type="compositionally biased region" description="Low complexity" evidence="1">
    <location>
        <begin position="114"/>
        <end position="126"/>
    </location>
</feature>
<feature type="compositionally biased region" description="Polar residues" evidence="1">
    <location>
        <begin position="212"/>
        <end position="233"/>
    </location>
</feature>